<sequence length="87" mass="10105">MMTTTTNLTLGYKMYTIDFSRPTQSNEALLDFFKDVQHRQGNNAESFSKTLMEIEEIKTKYVDHEIVQLAKSLEQQISRSNAEKLEV</sequence>
<dbReference type="RefSeq" id="WP_260620738.1">
    <property type="nucleotide sequence ID" value="NZ_CP118718.1"/>
</dbReference>
<organism evidence="1 2">
    <name type="scientific">Priestia aryabhattai</name>
    <name type="common">Bacillus aryabhattai</name>
    <dbReference type="NCBI Taxonomy" id="412384"/>
    <lineage>
        <taxon>Bacteria</taxon>
        <taxon>Bacillati</taxon>
        <taxon>Bacillota</taxon>
        <taxon>Bacilli</taxon>
        <taxon>Bacillales</taxon>
        <taxon>Bacillaceae</taxon>
        <taxon>Priestia</taxon>
    </lineage>
</organism>
<evidence type="ECO:0000313" key="1">
    <source>
        <dbReference type="EMBL" id="WEA43101.1"/>
    </source>
</evidence>
<dbReference type="EMBL" id="CP118718">
    <property type="protein sequence ID" value="WEA43101.1"/>
    <property type="molecule type" value="Genomic_DNA"/>
</dbReference>
<accession>A0ABD7WS49</accession>
<dbReference type="AlphaFoldDB" id="A0ABD7WS49"/>
<dbReference type="Proteomes" id="UP001220217">
    <property type="component" value="Chromosome"/>
</dbReference>
<evidence type="ECO:0000313" key="2">
    <source>
        <dbReference type="Proteomes" id="UP001220217"/>
    </source>
</evidence>
<gene>
    <name evidence="1" type="ORF">PWO00_20045</name>
</gene>
<name>A0ABD7WS49_PRIAR</name>
<reference evidence="1 2" key="1">
    <citation type="submission" date="2023-02" db="EMBL/GenBank/DDBJ databases">
        <title>Complete genome sequence of Priestia aryabhattai G5MAi6, a methanol-tolerant strain isolated from tap water in Hong Kong.</title>
        <authorList>
            <person name="Leung K.M."/>
            <person name="Lai G.K.K."/>
            <person name="Griffin S.D.J."/>
        </authorList>
    </citation>
    <scope>NUCLEOTIDE SEQUENCE [LARGE SCALE GENOMIC DNA]</scope>
    <source>
        <strain evidence="1 2">G5MAi6</strain>
    </source>
</reference>
<protein>
    <submittedName>
        <fullName evidence="1">Uncharacterized protein</fullName>
    </submittedName>
</protein>
<proteinExistence type="predicted"/>